<evidence type="ECO:0000313" key="2">
    <source>
        <dbReference type="EMBL" id="CAE0831580.1"/>
    </source>
</evidence>
<reference evidence="2" key="1">
    <citation type="submission" date="2021-01" db="EMBL/GenBank/DDBJ databases">
        <authorList>
            <person name="Corre E."/>
            <person name="Pelletier E."/>
            <person name="Niang G."/>
            <person name="Scheremetjew M."/>
            <person name="Finn R."/>
            <person name="Kale V."/>
            <person name="Holt S."/>
            <person name="Cochrane G."/>
            <person name="Meng A."/>
            <person name="Brown T."/>
            <person name="Cohen L."/>
        </authorList>
    </citation>
    <scope>NUCLEOTIDE SEQUENCE</scope>
    <source>
        <strain evidence="2">CCMP1594</strain>
    </source>
</reference>
<dbReference type="EMBL" id="HBJA01124439">
    <property type="protein sequence ID" value="CAE0831580.1"/>
    <property type="molecule type" value="Transcribed_RNA"/>
</dbReference>
<gene>
    <name evidence="2" type="ORF">EGYM00163_LOCUS42862</name>
</gene>
<name>A0A7S4GBY5_9EUGL</name>
<feature type="signal peptide" evidence="1">
    <location>
        <begin position="1"/>
        <end position="17"/>
    </location>
</feature>
<organism evidence="2">
    <name type="scientific">Eutreptiella gymnastica</name>
    <dbReference type="NCBI Taxonomy" id="73025"/>
    <lineage>
        <taxon>Eukaryota</taxon>
        <taxon>Discoba</taxon>
        <taxon>Euglenozoa</taxon>
        <taxon>Euglenida</taxon>
        <taxon>Spirocuta</taxon>
        <taxon>Euglenophyceae</taxon>
        <taxon>Eutreptiales</taxon>
        <taxon>Eutreptiaceae</taxon>
        <taxon>Eutreptiella</taxon>
    </lineage>
</organism>
<sequence>MTPGLVAVACAPAFACASVIAHVTSDATRRINRPREKLNIKPKAVTSLGPSDDSWEIISAPREDSLVLIESPTTLTRTLKHGRYSLYAIAPRLSCRLHFVDGIPEDIANQYPGASHLLSMHGVDELFAAITSCFLQGEATQRRDLELAYQGEFRGLVITAPLQFAQAQAKLWLAEESELFCNEQLCREAEQASLSQQHEHLCAMLAHAHCEFEQRQAILREEGHRFEYITDCVEWEVLNAQNVRYLGQLDKMLGHMLHALKSVERRQREATVLEQKMTLAELKRQQEVERRLVILKRRFPNAPEALGHETPMHICLSKFKFPEGVEDDMEDDLQMVDALQLPRSHPDHDLSVESCFSQCMTPEAGTPEPINMWLVSPPGSAF</sequence>
<feature type="chain" id="PRO_5031381853" evidence="1">
    <location>
        <begin position="18"/>
        <end position="382"/>
    </location>
</feature>
<protein>
    <submittedName>
        <fullName evidence="2">Uncharacterized protein</fullName>
    </submittedName>
</protein>
<proteinExistence type="predicted"/>
<dbReference type="AlphaFoldDB" id="A0A7S4GBY5"/>
<evidence type="ECO:0000256" key="1">
    <source>
        <dbReference type="SAM" id="SignalP"/>
    </source>
</evidence>
<accession>A0A7S4GBY5</accession>
<keyword evidence="1" id="KW-0732">Signal</keyword>